<evidence type="ECO:0000313" key="2">
    <source>
        <dbReference type="Proteomes" id="UP001597280"/>
    </source>
</evidence>
<reference evidence="2" key="1">
    <citation type="journal article" date="2019" name="Int. J. Syst. Evol. Microbiol.">
        <title>The Global Catalogue of Microorganisms (GCM) 10K type strain sequencing project: providing services to taxonomists for standard genome sequencing and annotation.</title>
        <authorList>
            <consortium name="The Broad Institute Genomics Platform"/>
            <consortium name="The Broad Institute Genome Sequencing Center for Infectious Disease"/>
            <person name="Wu L."/>
            <person name="Ma J."/>
        </authorList>
    </citation>
    <scope>NUCLEOTIDE SEQUENCE [LARGE SCALE GENOMIC DNA]</scope>
    <source>
        <strain evidence="2">JCM 11650</strain>
    </source>
</reference>
<comment type="caution">
    <text evidence="1">The sequence shown here is derived from an EMBL/GenBank/DDBJ whole genome shotgun (WGS) entry which is preliminary data.</text>
</comment>
<dbReference type="Proteomes" id="UP001597280">
    <property type="component" value="Unassembled WGS sequence"/>
</dbReference>
<organism evidence="1 2">
    <name type="scientific">Brachybacterium rhamnosum</name>
    <dbReference type="NCBI Taxonomy" id="173361"/>
    <lineage>
        <taxon>Bacteria</taxon>
        <taxon>Bacillati</taxon>
        <taxon>Actinomycetota</taxon>
        <taxon>Actinomycetes</taxon>
        <taxon>Micrococcales</taxon>
        <taxon>Dermabacteraceae</taxon>
        <taxon>Brachybacterium</taxon>
    </lineage>
</organism>
<evidence type="ECO:0000313" key="1">
    <source>
        <dbReference type="EMBL" id="MFD1835175.1"/>
    </source>
</evidence>
<protein>
    <submittedName>
        <fullName evidence="1">Uncharacterized protein</fullName>
    </submittedName>
</protein>
<gene>
    <name evidence="1" type="ORF">ACFSDA_08795</name>
</gene>
<name>A0ABW4PYC5_9MICO</name>
<keyword evidence="2" id="KW-1185">Reference proteome</keyword>
<dbReference type="RefSeq" id="WP_343904341.1">
    <property type="nucleotide sequence ID" value="NZ_BAAAIS010000002.1"/>
</dbReference>
<accession>A0ABW4PYC5</accession>
<dbReference type="EMBL" id="JBHUFL010000002">
    <property type="protein sequence ID" value="MFD1835175.1"/>
    <property type="molecule type" value="Genomic_DNA"/>
</dbReference>
<sequence>MAAMDGDGGQQAWSAHRREVLAAQEDALRRTRQEEHERATAKLRAAIGRWQEAGIAPLPLRAQPYTGSGSVRTSLHGWYLKHDRSIAVDTEGRFYVMRVDGSLLSRLRGVTPNPSPAPLVVGRGARDGETFDLDELLDMRGKDPVRP</sequence>
<proteinExistence type="predicted"/>